<proteinExistence type="predicted"/>
<dbReference type="InterPro" id="IPR013762">
    <property type="entry name" value="Integrase-like_cat_sf"/>
</dbReference>
<keyword evidence="3" id="KW-1185">Reference proteome</keyword>
<protein>
    <submittedName>
        <fullName evidence="2">Uncharacterized protein</fullName>
    </submittedName>
</protein>
<dbReference type="RefSeq" id="WP_316732462.1">
    <property type="nucleotide sequence ID" value="NZ_JARAKF010000001.1"/>
</dbReference>
<reference evidence="2 3" key="1">
    <citation type="submission" date="2023-02" db="EMBL/GenBank/DDBJ databases">
        <authorList>
            <person name="Maleckis M."/>
        </authorList>
    </citation>
    <scope>NUCLEOTIDE SEQUENCE [LARGE SCALE GENOMIC DNA]</scope>
    <source>
        <strain evidence="2 3">P8-A2</strain>
    </source>
</reference>
<organism evidence="2 3">
    <name type="scientific">Streptomyces mirabilis</name>
    <dbReference type="NCBI Taxonomy" id="68239"/>
    <lineage>
        <taxon>Bacteria</taxon>
        <taxon>Bacillati</taxon>
        <taxon>Actinomycetota</taxon>
        <taxon>Actinomycetes</taxon>
        <taxon>Kitasatosporales</taxon>
        <taxon>Streptomycetaceae</taxon>
        <taxon>Streptomyces</taxon>
    </lineage>
</organism>
<feature type="region of interest" description="Disordered" evidence="1">
    <location>
        <begin position="94"/>
        <end position="137"/>
    </location>
</feature>
<gene>
    <name evidence="2" type="ORF">PU648_06245</name>
</gene>
<dbReference type="Proteomes" id="UP001257627">
    <property type="component" value="Unassembled WGS sequence"/>
</dbReference>
<comment type="caution">
    <text evidence="2">The sequence shown here is derived from an EMBL/GenBank/DDBJ whole genome shotgun (WGS) entry which is preliminary data.</text>
</comment>
<dbReference type="Gene3D" id="1.10.443.10">
    <property type="entry name" value="Intergrase catalytic core"/>
    <property type="match status" value="1"/>
</dbReference>
<evidence type="ECO:0000313" key="2">
    <source>
        <dbReference type="EMBL" id="MDU8991977.1"/>
    </source>
</evidence>
<feature type="compositionally biased region" description="Low complexity" evidence="1">
    <location>
        <begin position="109"/>
        <end position="126"/>
    </location>
</feature>
<evidence type="ECO:0000313" key="3">
    <source>
        <dbReference type="Proteomes" id="UP001257627"/>
    </source>
</evidence>
<dbReference type="EMBL" id="JARAKF010000001">
    <property type="protein sequence ID" value="MDU8991977.1"/>
    <property type="molecule type" value="Genomic_DNA"/>
</dbReference>
<name>A0ABU3UDI8_9ACTN</name>
<evidence type="ECO:0000256" key="1">
    <source>
        <dbReference type="SAM" id="MobiDB-lite"/>
    </source>
</evidence>
<accession>A0ABU3UDI8</accession>
<sequence>MLVAPTLRPRLDDKHHVADRVPRSATRTPVFTVAKQLVVDDWEVYEDDPKPDTGARTIALDSDTVQALMRHRAQQDKDRDEWGSAWAESVRVFTEENGEMLPLPTSPGRSSSCTRRSASVRSSSTARQRRLTQPVPT</sequence>